<dbReference type="InterPro" id="IPR003102">
    <property type="entry name" value="CREB1-like_pKID"/>
</dbReference>
<organism evidence="3 4">
    <name type="scientific">Toxocara canis</name>
    <name type="common">Canine roundworm</name>
    <dbReference type="NCBI Taxonomy" id="6265"/>
    <lineage>
        <taxon>Eukaryota</taxon>
        <taxon>Metazoa</taxon>
        <taxon>Ecdysozoa</taxon>
        <taxon>Nematoda</taxon>
        <taxon>Chromadorea</taxon>
        <taxon>Rhabditida</taxon>
        <taxon>Spirurina</taxon>
        <taxon>Ascaridomorpha</taxon>
        <taxon>Ascaridoidea</taxon>
        <taxon>Toxocaridae</taxon>
        <taxon>Toxocara</taxon>
    </lineage>
</organism>
<reference evidence="3 4" key="1">
    <citation type="submission" date="2014-11" db="EMBL/GenBank/DDBJ databases">
        <title>Genetic blueprint of the zoonotic pathogen Toxocara canis.</title>
        <authorList>
            <person name="Zhu X.-Q."/>
            <person name="Korhonen P.K."/>
            <person name="Cai H."/>
            <person name="Young N.D."/>
            <person name="Nejsum P."/>
            <person name="von Samson-Himmelstjerna G."/>
            <person name="Boag P.R."/>
            <person name="Tan P."/>
            <person name="Li Q."/>
            <person name="Min J."/>
            <person name="Yang Y."/>
            <person name="Wang X."/>
            <person name="Fang X."/>
            <person name="Hall R.S."/>
            <person name="Hofmann A."/>
            <person name="Sternberg P.W."/>
            <person name="Jex A.R."/>
            <person name="Gasser R.B."/>
        </authorList>
    </citation>
    <scope>NUCLEOTIDE SEQUENCE [LARGE SCALE GENOMIC DNA]</scope>
    <source>
        <strain evidence="3">PN_DK_2014</strain>
    </source>
</reference>
<feature type="region of interest" description="Disordered" evidence="1">
    <location>
        <begin position="45"/>
        <end position="67"/>
    </location>
</feature>
<name>A0A0B2V9K8_TOXCA</name>
<evidence type="ECO:0000313" key="4">
    <source>
        <dbReference type="Proteomes" id="UP000031036"/>
    </source>
</evidence>
<feature type="domain" description="KID" evidence="2">
    <location>
        <begin position="40"/>
        <end position="62"/>
    </location>
</feature>
<dbReference type="EMBL" id="JPKZ01002147">
    <property type="protein sequence ID" value="KHN78174.1"/>
    <property type="molecule type" value="Genomic_DNA"/>
</dbReference>
<dbReference type="AlphaFoldDB" id="A0A0B2V9K8"/>
<evidence type="ECO:0000259" key="2">
    <source>
        <dbReference type="Pfam" id="PF02173"/>
    </source>
</evidence>
<accession>A0A0B2V9K8</accession>
<dbReference type="Pfam" id="PF02173">
    <property type="entry name" value="pKID"/>
    <property type="match status" value="1"/>
</dbReference>
<evidence type="ECO:0000256" key="1">
    <source>
        <dbReference type="SAM" id="MobiDB-lite"/>
    </source>
</evidence>
<protein>
    <recommendedName>
        <fullName evidence="2">KID domain-containing protein</fullName>
    </recommendedName>
</protein>
<sequence>MPDRMISFCTPTPTVPDIPGIQHANIYFSAHNSLSDEIISEDEARRRREQLNRRPSYRPTLKNGPRQALAQQSVAIVGVVTFGCRNDLPASGCPLTISCSCCHQPRRSFGNRRRRSILV</sequence>
<dbReference type="GO" id="GO:0006355">
    <property type="term" value="P:regulation of DNA-templated transcription"/>
    <property type="evidence" value="ECO:0007669"/>
    <property type="project" value="InterPro"/>
</dbReference>
<proteinExistence type="predicted"/>
<dbReference type="Proteomes" id="UP000031036">
    <property type="component" value="Unassembled WGS sequence"/>
</dbReference>
<keyword evidence="4" id="KW-1185">Reference proteome</keyword>
<gene>
    <name evidence="3" type="ORF">Tcan_01838</name>
</gene>
<evidence type="ECO:0000313" key="3">
    <source>
        <dbReference type="EMBL" id="KHN78174.1"/>
    </source>
</evidence>
<comment type="caution">
    <text evidence="3">The sequence shown here is derived from an EMBL/GenBank/DDBJ whole genome shotgun (WGS) entry which is preliminary data.</text>
</comment>